<dbReference type="AlphaFoldDB" id="A0A0M8MA12"/>
<dbReference type="STRING" id="1202724.AM493_12240"/>
<dbReference type="SUPFAM" id="SSF69318">
    <property type="entry name" value="Integrin alpha N-terminal domain"/>
    <property type="match status" value="1"/>
</dbReference>
<dbReference type="RefSeq" id="WP_054408329.1">
    <property type="nucleotide sequence ID" value="NZ_FOYA01000016.1"/>
</dbReference>
<reference evidence="1 2" key="1">
    <citation type="submission" date="2015-08" db="EMBL/GenBank/DDBJ databases">
        <title>Whole genome sequence of Flavobacterium akiainvivens IK-1T, from decaying Wikstroemia oahuensis, an endemic Hawaiian shrub.</title>
        <authorList>
            <person name="Wan X."/>
            <person name="Hou S."/>
            <person name="Saito J."/>
            <person name="Donachie S."/>
        </authorList>
    </citation>
    <scope>NUCLEOTIDE SEQUENCE [LARGE SCALE GENOMIC DNA]</scope>
    <source>
        <strain evidence="1 2">IK-1</strain>
    </source>
</reference>
<dbReference type="PATRIC" id="fig|1202724.3.peg.2536"/>
<dbReference type="InterPro" id="IPR028994">
    <property type="entry name" value="Integrin_alpha_N"/>
</dbReference>
<protein>
    <recommendedName>
        <fullName evidence="3">VCBS repeat-containing protein</fullName>
    </recommendedName>
</protein>
<organism evidence="1 2">
    <name type="scientific">Flavobacterium akiainvivens</name>
    <dbReference type="NCBI Taxonomy" id="1202724"/>
    <lineage>
        <taxon>Bacteria</taxon>
        <taxon>Pseudomonadati</taxon>
        <taxon>Bacteroidota</taxon>
        <taxon>Flavobacteriia</taxon>
        <taxon>Flavobacteriales</taxon>
        <taxon>Flavobacteriaceae</taxon>
        <taxon>Flavobacterium</taxon>
    </lineage>
</organism>
<evidence type="ECO:0000313" key="2">
    <source>
        <dbReference type="Proteomes" id="UP000037755"/>
    </source>
</evidence>
<dbReference type="OrthoDB" id="637392at2"/>
<keyword evidence="2" id="KW-1185">Reference proteome</keyword>
<sequence>MKALYLLPLLLLSCKKEPAQKSETVKDTIQQEAPQPKPATVSLWDFNGDGVADDAIIVHNNLDDAHSDDGITPGSWTIKFENKTLPDLPLAGGMPTPVGEGDLNRDGAAELTIIQEPNHGCVYDLTTWSFQKGKWKQVFGPELIPTACEPVNYDALKQLIVEENGKVYSYKADLNDEGFKRIKTEVKLRN</sequence>
<evidence type="ECO:0000313" key="1">
    <source>
        <dbReference type="EMBL" id="KOS06713.1"/>
    </source>
</evidence>
<accession>A0A0M8MA12</accession>
<comment type="caution">
    <text evidence="1">The sequence shown here is derived from an EMBL/GenBank/DDBJ whole genome shotgun (WGS) entry which is preliminary data.</text>
</comment>
<gene>
    <name evidence="1" type="ORF">AM493_12240</name>
</gene>
<name>A0A0M8MA12_9FLAO</name>
<proteinExistence type="predicted"/>
<dbReference type="EMBL" id="LIYD01000005">
    <property type="protein sequence ID" value="KOS06713.1"/>
    <property type="molecule type" value="Genomic_DNA"/>
</dbReference>
<evidence type="ECO:0008006" key="3">
    <source>
        <dbReference type="Google" id="ProtNLM"/>
    </source>
</evidence>
<dbReference type="Proteomes" id="UP000037755">
    <property type="component" value="Unassembled WGS sequence"/>
</dbReference>